<dbReference type="eggNOG" id="KOG0014">
    <property type="taxonomic scope" value="Eukaryota"/>
</dbReference>
<reference evidence="1 2" key="1">
    <citation type="journal article" date="2014" name="Genome Biol.">
        <title>Transcriptome and methylome profiling reveals relics of genome dominance in the mesopolyploid Brassica oleracea.</title>
        <authorList>
            <person name="Parkin I.A."/>
            <person name="Koh C."/>
            <person name="Tang H."/>
            <person name="Robinson S.J."/>
            <person name="Kagale S."/>
            <person name="Clarke W.E."/>
            <person name="Town C.D."/>
            <person name="Nixon J."/>
            <person name="Krishnakumar V."/>
            <person name="Bidwell S.L."/>
            <person name="Denoeud F."/>
            <person name="Belcram H."/>
            <person name="Links M.G."/>
            <person name="Just J."/>
            <person name="Clarke C."/>
            <person name="Bender T."/>
            <person name="Huebert T."/>
            <person name="Mason A.S."/>
            <person name="Pires J.C."/>
            <person name="Barker G."/>
            <person name="Moore J."/>
            <person name="Walley P.G."/>
            <person name="Manoli S."/>
            <person name="Batley J."/>
            <person name="Edwards D."/>
            <person name="Nelson M.N."/>
            <person name="Wang X."/>
            <person name="Paterson A.H."/>
            <person name="King G."/>
            <person name="Bancroft I."/>
            <person name="Chalhoub B."/>
            <person name="Sharpe A.G."/>
        </authorList>
    </citation>
    <scope>NUCLEOTIDE SEQUENCE</scope>
    <source>
        <strain evidence="1 2">cv. TO1000</strain>
    </source>
</reference>
<accession>A0A0D3CBC3</accession>
<evidence type="ECO:0000313" key="2">
    <source>
        <dbReference type="Proteomes" id="UP000032141"/>
    </source>
</evidence>
<dbReference type="HOGENOM" id="CLU_034796_1_0_1"/>
<dbReference type="Gramene" id="Bo5g025850.1">
    <property type="protein sequence ID" value="Bo5g025850.1"/>
    <property type="gene ID" value="Bo5g025850"/>
</dbReference>
<sequence>MSFALKKTSKKLDHDVNIHEFLGARNQTIKGRSNHLAMFQAQLMEFHRKLRPQFQSGIQLPLVMGGNNTMQEAHSMTWLPDNSNQQTILPGDFSFLPNRPEMQQTFEQFEQQGDGCLGFEYIGEEYSYPTPFGTTLGMEEGQEKERKTEMELNNLQQQQDPSSMFDPTASSSSSCFQIPHDQPCLPLIIIIKIGFQNQCLGQTSYNQQPN</sequence>
<protein>
    <recommendedName>
        <fullName evidence="3">MADS-box domain-containing protein</fullName>
    </recommendedName>
</protein>
<proteinExistence type="predicted"/>
<name>A0A0D3CBC3_BRAOL</name>
<reference evidence="1" key="2">
    <citation type="submission" date="2015-03" db="UniProtKB">
        <authorList>
            <consortium name="EnsemblPlants"/>
        </authorList>
    </citation>
    <scope>IDENTIFICATION</scope>
</reference>
<dbReference type="AlphaFoldDB" id="A0A0D3CBC3"/>
<keyword evidence="2" id="KW-1185">Reference proteome</keyword>
<dbReference type="EnsemblPlants" id="Bo5g025850.1">
    <property type="protein sequence ID" value="Bo5g025850.1"/>
    <property type="gene ID" value="Bo5g025850"/>
</dbReference>
<organism evidence="1 2">
    <name type="scientific">Brassica oleracea var. oleracea</name>
    <dbReference type="NCBI Taxonomy" id="109376"/>
    <lineage>
        <taxon>Eukaryota</taxon>
        <taxon>Viridiplantae</taxon>
        <taxon>Streptophyta</taxon>
        <taxon>Embryophyta</taxon>
        <taxon>Tracheophyta</taxon>
        <taxon>Spermatophyta</taxon>
        <taxon>Magnoliopsida</taxon>
        <taxon>eudicotyledons</taxon>
        <taxon>Gunneridae</taxon>
        <taxon>Pentapetalae</taxon>
        <taxon>rosids</taxon>
        <taxon>malvids</taxon>
        <taxon>Brassicales</taxon>
        <taxon>Brassicaceae</taxon>
        <taxon>Brassiceae</taxon>
        <taxon>Brassica</taxon>
    </lineage>
</organism>
<evidence type="ECO:0000313" key="1">
    <source>
        <dbReference type="EnsemblPlants" id="Bo5g025850.1"/>
    </source>
</evidence>
<dbReference type="Proteomes" id="UP000032141">
    <property type="component" value="Chromosome C5"/>
</dbReference>
<evidence type="ECO:0008006" key="3">
    <source>
        <dbReference type="Google" id="ProtNLM"/>
    </source>
</evidence>